<evidence type="ECO:0000313" key="3">
    <source>
        <dbReference type="Proteomes" id="UP001401887"/>
    </source>
</evidence>
<dbReference type="InterPro" id="IPR001387">
    <property type="entry name" value="Cro/C1-type_HTH"/>
</dbReference>
<dbReference type="PROSITE" id="PS50943">
    <property type="entry name" value="HTH_CROC1"/>
    <property type="match status" value="1"/>
</dbReference>
<keyword evidence="3" id="KW-1185">Reference proteome</keyword>
<dbReference type="CDD" id="cd00093">
    <property type="entry name" value="HTH_XRE"/>
    <property type="match status" value="1"/>
</dbReference>
<dbReference type="InterPro" id="IPR010982">
    <property type="entry name" value="Lambda_DNA-bd_dom_sf"/>
</dbReference>
<dbReference type="EMBL" id="BAABRP010000005">
    <property type="protein sequence ID" value="GAA5513104.1"/>
    <property type="molecule type" value="Genomic_DNA"/>
</dbReference>
<organism evidence="2 3">
    <name type="scientific">Deinococcus carri</name>
    <dbReference type="NCBI Taxonomy" id="1211323"/>
    <lineage>
        <taxon>Bacteria</taxon>
        <taxon>Thermotogati</taxon>
        <taxon>Deinococcota</taxon>
        <taxon>Deinococci</taxon>
        <taxon>Deinococcales</taxon>
        <taxon>Deinococcaceae</taxon>
        <taxon>Deinococcus</taxon>
    </lineage>
</organism>
<evidence type="ECO:0000313" key="2">
    <source>
        <dbReference type="EMBL" id="GAA5513104.1"/>
    </source>
</evidence>
<proteinExistence type="predicted"/>
<accession>A0ABP9W6W7</accession>
<reference evidence="2 3" key="1">
    <citation type="submission" date="2024-02" db="EMBL/GenBank/DDBJ databases">
        <title>Deinococcus carri NBRC 110142.</title>
        <authorList>
            <person name="Ichikawa N."/>
            <person name="Katano-Makiyama Y."/>
            <person name="Hidaka K."/>
        </authorList>
    </citation>
    <scope>NUCLEOTIDE SEQUENCE [LARGE SCALE GENOMIC DNA]</scope>
    <source>
        <strain evidence="2 3">NBRC 110142</strain>
    </source>
</reference>
<dbReference type="SUPFAM" id="SSF47413">
    <property type="entry name" value="lambda repressor-like DNA-binding domains"/>
    <property type="match status" value="1"/>
</dbReference>
<protein>
    <recommendedName>
        <fullName evidence="1">HTH cro/C1-type domain-containing protein</fullName>
    </recommendedName>
</protein>
<dbReference type="Gene3D" id="1.10.260.40">
    <property type="entry name" value="lambda repressor-like DNA-binding domains"/>
    <property type="match status" value="1"/>
</dbReference>
<dbReference type="Proteomes" id="UP001401887">
    <property type="component" value="Unassembled WGS sequence"/>
</dbReference>
<feature type="domain" description="HTH cro/C1-type" evidence="1">
    <location>
        <begin position="38"/>
        <end position="74"/>
    </location>
</feature>
<name>A0ABP9W6W7_9DEIO</name>
<evidence type="ECO:0000259" key="1">
    <source>
        <dbReference type="PROSITE" id="PS50943"/>
    </source>
</evidence>
<gene>
    <name evidence="2" type="ORF">Dcar01_01830</name>
</gene>
<sequence>MTGQRNIVGERLYLARHRHTPPWTMQQLSDAVEEVTGLEVTVATIGKIEAGVRGAYDWEVAAFARALGVSTDWLLVMTDRLRFKVES</sequence>
<comment type="caution">
    <text evidence="2">The sequence shown here is derived from an EMBL/GenBank/DDBJ whole genome shotgun (WGS) entry which is preliminary data.</text>
</comment>